<accession>A0A437Q817</accession>
<dbReference type="RefSeq" id="WP_127694231.1">
    <property type="nucleotide sequence ID" value="NZ_SACQ01000004.1"/>
</dbReference>
<dbReference type="NCBIfam" id="NF008725">
    <property type="entry name" value="PRK11727.1"/>
    <property type="match status" value="1"/>
</dbReference>
<dbReference type="PIRSF" id="PIRSF029038">
    <property type="entry name" value="Mtase_YbiN_prd"/>
    <property type="match status" value="1"/>
</dbReference>
<dbReference type="EMBL" id="SACQ01000004">
    <property type="protein sequence ID" value="RVU30695.1"/>
    <property type="molecule type" value="Genomic_DNA"/>
</dbReference>
<feature type="compositionally biased region" description="Basic residues" evidence="7">
    <location>
        <begin position="209"/>
        <end position="222"/>
    </location>
</feature>
<dbReference type="InterPro" id="IPR029063">
    <property type="entry name" value="SAM-dependent_MTases_sf"/>
</dbReference>
<dbReference type="AlphaFoldDB" id="A0A437Q817"/>
<dbReference type="Pfam" id="PF05971">
    <property type="entry name" value="Methyltransf_10"/>
    <property type="match status" value="1"/>
</dbReference>
<comment type="catalytic activity">
    <reaction evidence="6">
        <text>adenosine(1618) in 23S rRNA + S-adenosyl-L-methionine = N(6)-methyladenosine(1618) in 23S rRNA + S-adenosyl-L-homocysteine + H(+)</text>
        <dbReference type="Rhea" id="RHEA:16497"/>
        <dbReference type="Rhea" id="RHEA-COMP:10229"/>
        <dbReference type="Rhea" id="RHEA-COMP:10231"/>
        <dbReference type="ChEBI" id="CHEBI:15378"/>
        <dbReference type="ChEBI" id="CHEBI:57856"/>
        <dbReference type="ChEBI" id="CHEBI:59789"/>
        <dbReference type="ChEBI" id="CHEBI:74411"/>
        <dbReference type="ChEBI" id="CHEBI:74449"/>
        <dbReference type="EC" id="2.1.1.181"/>
    </reaction>
</comment>
<evidence type="ECO:0000313" key="9">
    <source>
        <dbReference type="Proteomes" id="UP000282818"/>
    </source>
</evidence>
<keyword evidence="3 6" id="KW-0489">Methyltransferase</keyword>
<gene>
    <name evidence="6 8" type="primary">rlmF</name>
    <name evidence="8" type="ORF">EOE65_10300</name>
</gene>
<dbReference type="GO" id="GO:0070475">
    <property type="term" value="P:rRNA base methylation"/>
    <property type="evidence" value="ECO:0007669"/>
    <property type="project" value="TreeGrafter"/>
</dbReference>
<reference evidence="8 9" key="1">
    <citation type="submission" date="2019-01" db="EMBL/GenBank/DDBJ databases">
        <authorList>
            <person name="Chen W.-M."/>
        </authorList>
    </citation>
    <scope>NUCLEOTIDE SEQUENCE [LARGE SCALE GENOMIC DNA]</scope>
    <source>
        <strain evidence="8 9">HPM-16</strain>
    </source>
</reference>
<evidence type="ECO:0000256" key="1">
    <source>
        <dbReference type="ARBA" id="ARBA00022490"/>
    </source>
</evidence>
<comment type="caution">
    <text evidence="8">The sequence shown here is derived from an EMBL/GenBank/DDBJ whole genome shotgun (WGS) entry which is preliminary data.</text>
</comment>
<dbReference type="GO" id="GO:0052907">
    <property type="term" value="F:23S rRNA (adenine(1618)-N(6))-methyltransferase activity"/>
    <property type="evidence" value="ECO:0007669"/>
    <property type="project" value="UniProtKB-EC"/>
</dbReference>
<dbReference type="EC" id="2.1.1.181" evidence="6"/>
<proteinExistence type="inferred from homology"/>
<sequence length="329" mass="36703">MSTKSPHTEKVQLHPRNIHRAEYDFDTLVRVVPELRDKLLPSPRGGLTLNFGDPSAVKLLNKALLAAYYDTPMWDLPEGFLCPPVPGRVDYLHYLADLLAKDNGGRTPVGKRVSVLDIGTGANCIYPILGSAEYGWKFIASDIANDALQVAKVIVASNRRLKPLVDCRLQTDPSAYFNGVIKPHERVDVTLCNPPFHSSAEEANAGTQRKARNLKRNRKRSPLPKEQPSTALNFGGQNHELWCTGGEALFVQRMAFESRDFAEQCLWFSTLVAKKEHLNGLYQALKKAGAAEVRTVPMAQGNKISRFVAWSFLESGERQAWAQQHWVVS</sequence>
<evidence type="ECO:0000256" key="6">
    <source>
        <dbReference type="HAMAP-Rule" id="MF_01848"/>
    </source>
</evidence>
<evidence type="ECO:0000256" key="5">
    <source>
        <dbReference type="ARBA" id="ARBA00022691"/>
    </source>
</evidence>
<feature type="region of interest" description="Disordered" evidence="7">
    <location>
        <begin position="198"/>
        <end position="231"/>
    </location>
</feature>
<comment type="subcellular location">
    <subcellularLocation>
        <location evidence="6">Cytoplasm</location>
    </subcellularLocation>
</comment>
<dbReference type="PANTHER" id="PTHR13393">
    <property type="entry name" value="SAM-DEPENDENT METHYLTRANSFERASE"/>
    <property type="match status" value="1"/>
</dbReference>
<dbReference type="HAMAP" id="MF_01848">
    <property type="entry name" value="23SrRNA_methyltr_F"/>
    <property type="match status" value="1"/>
</dbReference>
<evidence type="ECO:0000256" key="4">
    <source>
        <dbReference type="ARBA" id="ARBA00022679"/>
    </source>
</evidence>
<dbReference type="InterPro" id="IPR016909">
    <property type="entry name" value="rRNA_lsu_MeTfrase_F"/>
</dbReference>
<name>A0A437Q817_9GAMM</name>
<dbReference type="Proteomes" id="UP000282818">
    <property type="component" value="Unassembled WGS sequence"/>
</dbReference>
<comment type="function">
    <text evidence="6">Specifically methylates the adenine in position 1618 of 23S rRNA.</text>
</comment>
<dbReference type="CDD" id="cd02440">
    <property type="entry name" value="AdoMet_MTases"/>
    <property type="match status" value="1"/>
</dbReference>
<keyword evidence="5 6" id="KW-0949">S-adenosyl-L-methionine</keyword>
<comment type="similarity">
    <text evidence="6">Belongs to the methyltransferase superfamily. METTL16/RlmF family.</text>
</comment>
<keyword evidence="2 6" id="KW-0698">rRNA processing</keyword>
<evidence type="ECO:0000256" key="2">
    <source>
        <dbReference type="ARBA" id="ARBA00022552"/>
    </source>
</evidence>
<evidence type="ECO:0000256" key="7">
    <source>
        <dbReference type="SAM" id="MobiDB-lite"/>
    </source>
</evidence>
<protein>
    <recommendedName>
        <fullName evidence="6">Ribosomal RNA large subunit methyltransferase F</fullName>
        <ecNumber evidence="6">2.1.1.181</ecNumber>
    </recommendedName>
    <alternativeName>
        <fullName evidence="6">23S rRNA mA1618 methyltransferase</fullName>
    </alternativeName>
    <alternativeName>
        <fullName evidence="6">rRNA adenine N-6-methyltransferase</fullName>
    </alternativeName>
</protein>
<evidence type="ECO:0000256" key="3">
    <source>
        <dbReference type="ARBA" id="ARBA00022603"/>
    </source>
</evidence>
<dbReference type="InterPro" id="IPR010286">
    <property type="entry name" value="METTL16/RlmF"/>
</dbReference>
<keyword evidence="4 6" id="KW-0808">Transferase</keyword>
<keyword evidence="9" id="KW-1185">Reference proteome</keyword>
<organism evidence="8 9">
    <name type="scientific">Neptunomonas marina</name>
    <dbReference type="NCBI Taxonomy" id="1815562"/>
    <lineage>
        <taxon>Bacteria</taxon>
        <taxon>Pseudomonadati</taxon>
        <taxon>Pseudomonadota</taxon>
        <taxon>Gammaproteobacteria</taxon>
        <taxon>Oceanospirillales</taxon>
        <taxon>Oceanospirillaceae</taxon>
        <taxon>Neptunomonas</taxon>
    </lineage>
</organism>
<dbReference type="Gene3D" id="3.40.50.150">
    <property type="entry name" value="Vaccinia Virus protein VP39"/>
    <property type="match status" value="1"/>
</dbReference>
<dbReference type="SUPFAM" id="SSF53335">
    <property type="entry name" value="S-adenosyl-L-methionine-dependent methyltransferases"/>
    <property type="match status" value="1"/>
</dbReference>
<keyword evidence="1 6" id="KW-0963">Cytoplasm</keyword>
<dbReference type="GO" id="GO:0005737">
    <property type="term" value="C:cytoplasm"/>
    <property type="evidence" value="ECO:0007669"/>
    <property type="project" value="UniProtKB-SubCell"/>
</dbReference>
<dbReference type="PANTHER" id="PTHR13393:SF0">
    <property type="entry name" value="RNA N6-ADENOSINE-METHYLTRANSFERASE METTL16"/>
    <property type="match status" value="1"/>
</dbReference>
<evidence type="ECO:0000313" key="8">
    <source>
        <dbReference type="EMBL" id="RVU30695.1"/>
    </source>
</evidence>